<dbReference type="Proteomes" id="UP000774000">
    <property type="component" value="Unassembled WGS sequence"/>
</dbReference>
<feature type="signal peptide" evidence="1">
    <location>
        <begin position="1"/>
        <end position="28"/>
    </location>
</feature>
<comment type="caution">
    <text evidence="2">The sequence shown here is derived from an EMBL/GenBank/DDBJ whole genome shotgun (WGS) entry which is preliminary data.</text>
</comment>
<gene>
    <name evidence="2" type="ORF">JOC47_000428</name>
</gene>
<dbReference type="EMBL" id="JAFBDQ010000002">
    <property type="protein sequence ID" value="MBM7555603.1"/>
    <property type="molecule type" value="Genomic_DNA"/>
</dbReference>
<evidence type="ECO:0000313" key="2">
    <source>
        <dbReference type="EMBL" id="MBM7555603.1"/>
    </source>
</evidence>
<organism evidence="2 3">
    <name type="scientific">Halanaerobacter jeridensis</name>
    <dbReference type="NCBI Taxonomy" id="706427"/>
    <lineage>
        <taxon>Bacteria</taxon>
        <taxon>Bacillati</taxon>
        <taxon>Bacillota</taxon>
        <taxon>Clostridia</taxon>
        <taxon>Halanaerobiales</taxon>
        <taxon>Halobacteroidaceae</taxon>
        <taxon>Halanaerobacter</taxon>
    </lineage>
</organism>
<name>A0A938XQR5_9FIRM</name>
<evidence type="ECO:0000313" key="3">
    <source>
        <dbReference type="Proteomes" id="UP000774000"/>
    </source>
</evidence>
<evidence type="ECO:0000256" key="1">
    <source>
        <dbReference type="SAM" id="SignalP"/>
    </source>
</evidence>
<protein>
    <recommendedName>
        <fullName evidence="4">DUF4375 domain-containing protein</fullName>
    </recommendedName>
</protein>
<dbReference type="AlphaFoldDB" id="A0A938XQR5"/>
<keyword evidence="1" id="KW-0732">Signal</keyword>
<proteinExistence type="predicted"/>
<reference evidence="2" key="1">
    <citation type="submission" date="2021-01" db="EMBL/GenBank/DDBJ databases">
        <title>Genomic Encyclopedia of Type Strains, Phase IV (KMG-IV): sequencing the most valuable type-strain genomes for metagenomic binning, comparative biology and taxonomic classification.</title>
        <authorList>
            <person name="Goeker M."/>
        </authorList>
    </citation>
    <scope>NUCLEOTIDE SEQUENCE</scope>
    <source>
        <strain evidence="2">DSM 23230</strain>
    </source>
</reference>
<evidence type="ECO:0008006" key="4">
    <source>
        <dbReference type="Google" id="ProtNLM"/>
    </source>
</evidence>
<dbReference type="RefSeq" id="WP_204700331.1">
    <property type="nucleotide sequence ID" value="NZ_JAFBDQ010000002.1"/>
</dbReference>
<keyword evidence="3" id="KW-1185">Reference proteome</keyword>
<accession>A0A938XQR5</accession>
<feature type="chain" id="PRO_5038017867" description="DUF4375 domain-containing protein" evidence="1">
    <location>
        <begin position="29"/>
        <end position="215"/>
    </location>
</feature>
<sequence>MNFNKTKYVILFIVAVMIVGTMSSNVDAEEYNWQKLKTTYKKFIDTPNCIQKQNLLKVLPHEKIRKINDEVLDYIFANLSRLEGLAKRGDSNAIDILFKMIYLTDGAYTERLSIVLGSIISNHPQEFLYAVKNNFQIVTASGLSSLVGNLGPKYVDKVEKRVIELEKRYGALKEVENVPDQIRDLCLYELGRQIFESRRDIIYLNGNQKMLENAN</sequence>